<dbReference type="RefSeq" id="WP_311576635.1">
    <property type="nucleotide sequence ID" value="NZ_JAVRIF010000001.1"/>
</dbReference>
<organism evidence="2 3">
    <name type="scientific">Thalassotalea castellviae</name>
    <dbReference type="NCBI Taxonomy" id="3075612"/>
    <lineage>
        <taxon>Bacteria</taxon>
        <taxon>Pseudomonadati</taxon>
        <taxon>Pseudomonadota</taxon>
        <taxon>Gammaproteobacteria</taxon>
        <taxon>Alteromonadales</taxon>
        <taxon>Colwelliaceae</taxon>
        <taxon>Thalassotalea</taxon>
    </lineage>
</organism>
<dbReference type="Proteomes" id="UP001266357">
    <property type="component" value="Unassembled WGS sequence"/>
</dbReference>
<dbReference type="Pfam" id="PF13302">
    <property type="entry name" value="Acetyltransf_3"/>
    <property type="match status" value="1"/>
</dbReference>
<comment type="caution">
    <text evidence="2">The sequence shown here is derived from an EMBL/GenBank/DDBJ whole genome shotgun (WGS) entry which is preliminary data.</text>
</comment>
<dbReference type="PANTHER" id="PTHR43792">
    <property type="entry name" value="GNAT FAMILY, PUTATIVE (AFU_ORTHOLOGUE AFUA_3G00765)-RELATED-RELATED"/>
    <property type="match status" value="1"/>
</dbReference>
<evidence type="ECO:0000313" key="3">
    <source>
        <dbReference type="Proteomes" id="UP001266357"/>
    </source>
</evidence>
<accession>A0ABU2ZZX4</accession>
<sequence>MIILETERLILRLLTKNDQQMILTLLNEPSFIKNIGDKNVRSLTDAWEYISNGPLAMQNSLGFSLYCCELKNSGEVIGLSGLIKRQGIAHPEIGFAFLNKYCQKGYGFESAKAVLNYASKALKLNTLQAICNPDNHASSVLLTKLGFTLKKQISLEQISQKVNLFERAI</sequence>
<name>A0ABU2ZZX4_9GAMM</name>
<feature type="domain" description="N-acetyltransferase" evidence="1">
    <location>
        <begin position="8"/>
        <end position="148"/>
    </location>
</feature>
<dbReference type="EMBL" id="JAVRIF010000001">
    <property type="protein sequence ID" value="MDT0602428.1"/>
    <property type="molecule type" value="Genomic_DNA"/>
</dbReference>
<gene>
    <name evidence="2" type="ORF">RM573_02360</name>
</gene>
<dbReference type="PANTHER" id="PTHR43792:SF1">
    <property type="entry name" value="N-ACETYLTRANSFERASE DOMAIN-CONTAINING PROTEIN"/>
    <property type="match status" value="1"/>
</dbReference>
<proteinExistence type="predicted"/>
<dbReference type="InterPro" id="IPR016181">
    <property type="entry name" value="Acyl_CoA_acyltransferase"/>
</dbReference>
<dbReference type="InterPro" id="IPR051531">
    <property type="entry name" value="N-acetyltransferase"/>
</dbReference>
<protein>
    <submittedName>
        <fullName evidence="2">GNAT family N-acetyltransferase</fullName>
    </submittedName>
</protein>
<evidence type="ECO:0000259" key="1">
    <source>
        <dbReference type="Pfam" id="PF13302"/>
    </source>
</evidence>
<dbReference type="SUPFAM" id="SSF55729">
    <property type="entry name" value="Acyl-CoA N-acyltransferases (Nat)"/>
    <property type="match status" value="1"/>
</dbReference>
<evidence type="ECO:0000313" key="2">
    <source>
        <dbReference type="EMBL" id="MDT0602428.1"/>
    </source>
</evidence>
<reference evidence="2 3" key="1">
    <citation type="submission" date="2023-09" db="EMBL/GenBank/DDBJ databases">
        <authorList>
            <person name="Rey-Velasco X."/>
        </authorList>
    </citation>
    <scope>NUCLEOTIDE SEQUENCE [LARGE SCALE GENOMIC DNA]</scope>
    <source>
        <strain evidence="2 3">W431</strain>
    </source>
</reference>
<keyword evidence="3" id="KW-1185">Reference proteome</keyword>
<dbReference type="Gene3D" id="3.40.630.30">
    <property type="match status" value="1"/>
</dbReference>
<dbReference type="InterPro" id="IPR000182">
    <property type="entry name" value="GNAT_dom"/>
</dbReference>